<dbReference type="InterPro" id="IPR016047">
    <property type="entry name" value="M23ase_b-sheet_dom"/>
</dbReference>
<dbReference type="PANTHER" id="PTHR21666:SF270">
    <property type="entry name" value="MUREIN HYDROLASE ACTIVATOR ENVC"/>
    <property type="match status" value="1"/>
</dbReference>
<dbReference type="AlphaFoldDB" id="A0A646KAX1"/>
<name>A0A646KAX1_STRJU</name>
<dbReference type="CDD" id="cd12797">
    <property type="entry name" value="M23_peptidase"/>
    <property type="match status" value="1"/>
</dbReference>
<dbReference type="EMBL" id="VCLA01000024">
    <property type="protein sequence ID" value="MQS99259.1"/>
    <property type="molecule type" value="Genomic_DNA"/>
</dbReference>
<accession>A0A646KAX1</accession>
<dbReference type="GO" id="GO:0004222">
    <property type="term" value="F:metalloendopeptidase activity"/>
    <property type="evidence" value="ECO:0007669"/>
    <property type="project" value="TreeGrafter"/>
</dbReference>
<dbReference type="SUPFAM" id="SSF51261">
    <property type="entry name" value="Duplicated hybrid motif"/>
    <property type="match status" value="1"/>
</dbReference>
<sequence length="295" mass="31412">MQAEDTLSGLLDRAREAARRLTVAEGRARAAWRELDRRRARLAAARRTIETRLEVAQRTLRAEAVRDAVVEVCPVRARRLSAPPPVRGTPPKPVPGILGIPVPARPSFAETALRAVPGARSGAVPVPVVFTGDRNARPPARIRIGGSAPESGTAGRVVAAQASWVAPVERYRLSAGFGGAGKRWEHRHTGQDFAVGIGTPVRSVGAGRVWSVSCGGPFGLEIVVQHPGGYYTQYAHLASAAVARGDRVHPGRLIGLAGTTGNSTGPHLHFEVRLTPYLGSGVDPAHWLRERGVRV</sequence>
<organism evidence="2 3">
    <name type="scientific">Streptomyces jumonjinensis</name>
    <dbReference type="NCBI Taxonomy" id="1945"/>
    <lineage>
        <taxon>Bacteria</taxon>
        <taxon>Bacillati</taxon>
        <taxon>Actinomycetota</taxon>
        <taxon>Actinomycetes</taxon>
        <taxon>Kitasatosporales</taxon>
        <taxon>Streptomycetaceae</taxon>
        <taxon>Streptomyces</taxon>
    </lineage>
</organism>
<proteinExistence type="predicted"/>
<feature type="domain" description="M23ase beta-sheet core" evidence="1">
    <location>
        <begin position="187"/>
        <end position="274"/>
    </location>
</feature>
<evidence type="ECO:0000313" key="2">
    <source>
        <dbReference type="EMBL" id="MQS99259.1"/>
    </source>
</evidence>
<dbReference type="OrthoDB" id="5244067at2"/>
<protein>
    <submittedName>
        <fullName evidence="2">M23 family metallopeptidase</fullName>
    </submittedName>
</protein>
<dbReference type="PANTHER" id="PTHR21666">
    <property type="entry name" value="PEPTIDASE-RELATED"/>
    <property type="match status" value="1"/>
</dbReference>
<comment type="caution">
    <text evidence="2">The sequence shown here is derived from an EMBL/GenBank/DDBJ whole genome shotgun (WGS) entry which is preliminary data.</text>
</comment>
<reference evidence="2 3" key="1">
    <citation type="submission" date="2019-05" db="EMBL/GenBank/DDBJ databases">
        <title>Comparative genomics and metabolomics analyses of clavulanic acid producing Streptomyces species provides insight into specialized metabolism and evolution of beta-lactam biosynthetic gene clusters.</title>
        <authorList>
            <person name="Moore M.A."/>
            <person name="Cruz-Morales P."/>
            <person name="Barona Gomez F."/>
            <person name="Kapil T."/>
        </authorList>
    </citation>
    <scope>NUCLEOTIDE SEQUENCE [LARGE SCALE GENOMIC DNA]</scope>
    <source>
        <strain evidence="2 3">NRRL 5741</strain>
    </source>
</reference>
<dbReference type="Gene3D" id="2.70.70.10">
    <property type="entry name" value="Glucose Permease (Domain IIA)"/>
    <property type="match status" value="1"/>
</dbReference>
<gene>
    <name evidence="2" type="ORF">FF041_03290</name>
</gene>
<dbReference type="Pfam" id="PF01551">
    <property type="entry name" value="Peptidase_M23"/>
    <property type="match status" value="1"/>
</dbReference>
<evidence type="ECO:0000259" key="1">
    <source>
        <dbReference type="Pfam" id="PF01551"/>
    </source>
</evidence>
<evidence type="ECO:0000313" key="3">
    <source>
        <dbReference type="Proteomes" id="UP000419138"/>
    </source>
</evidence>
<keyword evidence="3" id="KW-1185">Reference proteome</keyword>
<dbReference type="FunFam" id="2.70.70.10:FF:000013">
    <property type="entry name" value="Peptidase family M23"/>
    <property type="match status" value="1"/>
</dbReference>
<dbReference type="Proteomes" id="UP000419138">
    <property type="component" value="Unassembled WGS sequence"/>
</dbReference>
<dbReference type="InterPro" id="IPR011055">
    <property type="entry name" value="Dup_hybrid_motif"/>
</dbReference>
<dbReference type="InterPro" id="IPR050570">
    <property type="entry name" value="Cell_wall_metabolism_enzyme"/>
</dbReference>